<keyword evidence="3" id="KW-0472">Membrane</keyword>
<evidence type="ECO:0000256" key="1">
    <source>
        <dbReference type="PROSITE-ProRule" id="PRU00339"/>
    </source>
</evidence>
<evidence type="ECO:0000256" key="2">
    <source>
        <dbReference type="SAM" id="MobiDB-lite"/>
    </source>
</evidence>
<feature type="compositionally biased region" description="Polar residues" evidence="2">
    <location>
        <begin position="509"/>
        <end position="545"/>
    </location>
</feature>
<dbReference type="PANTHER" id="PTHR22550">
    <property type="entry name" value="SPORE GERMINATION PROTEIN"/>
    <property type="match status" value="1"/>
</dbReference>
<feature type="transmembrane region" description="Helical" evidence="3">
    <location>
        <begin position="6"/>
        <end position="25"/>
    </location>
</feature>
<reference evidence="5 6" key="1">
    <citation type="journal article" date="2012" name="Int. J. Syst. Evol. Microbiol.">
        <title>Vibrio caribbeanicus sp. nov., isolated from the marine sponge Scleritoderma cyanea.</title>
        <authorList>
            <person name="Hoffmann M."/>
            <person name="Monday S.R."/>
            <person name="Allard M.W."/>
            <person name="Strain E.A."/>
            <person name="Whittaker P."/>
            <person name="Naum M."/>
            <person name="McCarthy P.J."/>
            <person name="Lopez J.V."/>
            <person name="Fischer M."/>
            <person name="Brown E.W."/>
        </authorList>
    </citation>
    <scope>NUCLEOTIDE SEQUENCE [LARGE SCALE GENOMIC DNA]</scope>
    <source>
        <strain evidence="6">DSMZ 21326</strain>
    </source>
</reference>
<dbReference type="OrthoDB" id="9807628at2"/>
<dbReference type="InterPro" id="IPR050768">
    <property type="entry name" value="UPF0353/GerABKA_families"/>
</dbReference>
<keyword evidence="1" id="KW-0802">TPR repeat</keyword>
<evidence type="ECO:0000313" key="6">
    <source>
        <dbReference type="Proteomes" id="UP000006228"/>
    </source>
</evidence>
<dbReference type="SUPFAM" id="SSF53300">
    <property type="entry name" value="vWA-like"/>
    <property type="match status" value="1"/>
</dbReference>
<dbReference type="Gene3D" id="3.40.50.410">
    <property type="entry name" value="von Willebrand factor, type A domain"/>
    <property type="match status" value="1"/>
</dbReference>
<evidence type="ECO:0000256" key="3">
    <source>
        <dbReference type="SAM" id="Phobius"/>
    </source>
</evidence>
<feature type="compositionally biased region" description="Basic and acidic residues" evidence="2">
    <location>
        <begin position="548"/>
        <end position="564"/>
    </location>
</feature>
<proteinExistence type="predicted"/>
<sequence length="587" mass="64357">MSDFALLYPQWLLALLPWLAVVWWLTKRQRKQTLIAPHLAKAMGIQSGPVTHRWLKGAAWLGAIAILALSGPSLTSKSRPSFANSSARVVVMDMSMSMYATDVKPNRLTQARYKVSDLLSYWQEGSTGLVAYAGDAYIVSPMTSDSSTIANLVPNLSPELMPYPGADAARGVELAISMMQNTGLATGDIVLVTDDIDNAELEDIKDLVGDTDWRLTILGVGSRAGAPIQLSEGKLMTTDNGQTVIAKSNFANMRELASSVGGQFVTIQLTNKDVERIAGLTNQIDSTDNNLKGEKLAERLNQGFWLLPVLILGALTMFRRGVLFALIIGSTPFLMPKPVMASPWLTNEQQAKQLFDAGDYQQAAELFEDPDWKGIAQYKAGDYKGAVQTLQAAEGVEGKYNYANALAQSGELEKAVQLYEQILQTAPEHKDAQTNLDVVKKALEKQQQQGQNSQQKGQPQNDAQDSSSLPDSDKAEKDDEEQNANQSKSEPSSAEPRQAQANKEHQNDDQQSALNEPQATQPDEQTQQPDSTEQPASAVQSNQQPIDPELRKLQQVESARDPSRLIRAQMVLQAKQKQPPQQTGKKW</sequence>
<dbReference type="PROSITE" id="PS50005">
    <property type="entry name" value="TPR"/>
    <property type="match status" value="1"/>
</dbReference>
<dbReference type="InterPro" id="IPR002035">
    <property type="entry name" value="VWF_A"/>
</dbReference>
<dbReference type="GeneID" id="95570868"/>
<feature type="domain" description="VWFA" evidence="4">
    <location>
        <begin position="87"/>
        <end position="260"/>
    </location>
</feature>
<feature type="region of interest" description="Disordered" evidence="2">
    <location>
        <begin position="444"/>
        <end position="565"/>
    </location>
</feature>
<feature type="compositionally biased region" description="Polar residues" evidence="2">
    <location>
        <begin position="483"/>
        <end position="492"/>
    </location>
</feature>
<dbReference type="InterPro" id="IPR019734">
    <property type="entry name" value="TPR_rpt"/>
</dbReference>
<feature type="repeat" description="TPR" evidence="1">
    <location>
        <begin position="396"/>
        <end position="429"/>
    </location>
</feature>
<dbReference type="SUPFAM" id="SSF48452">
    <property type="entry name" value="TPR-like"/>
    <property type="match status" value="1"/>
</dbReference>
<feature type="compositionally biased region" description="Low complexity" evidence="2">
    <location>
        <begin position="445"/>
        <end position="461"/>
    </location>
</feature>
<name>E8MBD9_PHOS4</name>
<protein>
    <submittedName>
        <fullName evidence="5">TPR domain protein in aerotolerance operon</fullName>
    </submittedName>
</protein>
<comment type="caution">
    <text evidence="5">The sequence shown here is derived from an EMBL/GenBank/DDBJ whole genome shotgun (WGS) entry which is preliminary data.</text>
</comment>
<keyword evidence="3" id="KW-0812">Transmembrane</keyword>
<organism evidence="5 6">
    <name type="scientific">Vibrio sinaloensis DSM 21326</name>
    <dbReference type="NCBI Taxonomy" id="945550"/>
    <lineage>
        <taxon>Bacteria</taxon>
        <taxon>Pseudomonadati</taxon>
        <taxon>Pseudomonadota</taxon>
        <taxon>Gammaproteobacteria</taxon>
        <taxon>Vibrionales</taxon>
        <taxon>Vibrionaceae</taxon>
        <taxon>Vibrio</taxon>
        <taxon>Vibrio oreintalis group</taxon>
    </lineage>
</organism>
<dbReference type="InterPro" id="IPR011990">
    <property type="entry name" value="TPR-like_helical_dom_sf"/>
</dbReference>
<dbReference type="eggNOG" id="COG0457">
    <property type="taxonomic scope" value="Bacteria"/>
</dbReference>
<keyword evidence="3" id="KW-1133">Transmembrane helix</keyword>
<dbReference type="PANTHER" id="PTHR22550:SF14">
    <property type="entry name" value="VWFA DOMAIN-CONTAINING PROTEIN"/>
    <property type="match status" value="1"/>
</dbReference>
<dbReference type="EMBL" id="AEVT01000099">
    <property type="protein sequence ID" value="EGA68722.1"/>
    <property type="molecule type" value="Genomic_DNA"/>
</dbReference>
<evidence type="ECO:0000313" key="5">
    <source>
        <dbReference type="EMBL" id="EGA68722.1"/>
    </source>
</evidence>
<dbReference type="RefSeq" id="WP_008080064.1">
    <property type="nucleotide sequence ID" value="NZ_AEVT01000099.1"/>
</dbReference>
<dbReference type="Proteomes" id="UP000006228">
    <property type="component" value="Unassembled WGS sequence"/>
</dbReference>
<dbReference type="InterPro" id="IPR036465">
    <property type="entry name" value="vWFA_dom_sf"/>
</dbReference>
<dbReference type="PROSITE" id="PS50234">
    <property type="entry name" value="VWFA"/>
    <property type="match status" value="1"/>
</dbReference>
<dbReference type="Pfam" id="PF13519">
    <property type="entry name" value="VWA_2"/>
    <property type="match status" value="1"/>
</dbReference>
<accession>E8MBD9</accession>
<evidence type="ECO:0000259" key="4">
    <source>
        <dbReference type="PROSITE" id="PS50234"/>
    </source>
</evidence>
<dbReference type="Gene3D" id="1.25.40.10">
    <property type="entry name" value="Tetratricopeptide repeat domain"/>
    <property type="match status" value="1"/>
</dbReference>
<dbReference type="AlphaFoldDB" id="E8MBD9"/>
<gene>
    <name evidence="5" type="ORF">VISI1226_03740</name>
</gene>
<dbReference type="eggNOG" id="COG2304">
    <property type="taxonomic scope" value="Bacteria"/>
</dbReference>
<feature type="transmembrane region" description="Helical" evidence="3">
    <location>
        <begin position="304"/>
        <end position="328"/>
    </location>
</feature>